<dbReference type="RefSeq" id="XP_060414379.1">
    <property type="nucleotide sequence ID" value="XM_060551419.1"/>
</dbReference>
<dbReference type="Proteomes" id="UP001230504">
    <property type="component" value="Unassembled WGS sequence"/>
</dbReference>
<gene>
    <name evidence="1" type="ORF">LY79DRAFT_195876</name>
</gene>
<sequence>MAPGLWNLQVVPAGSRLRRALCRLHRPASRPPPGPKWHESRVESPDALLPRHQRIRKLSSCLLHRQSMFSWRLLNVGFEVLLPAVSIAAAVTPKLVFEVDVSVQSLAQDDIKQVLKSLSGRHGVLLQYINVRIEKLRYNISANLLRILLLFFAACF</sequence>
<name>A0AAD8V4Y1_9PEZI</name>
<keyword evidence="2" id="KW-1185">Reference proteome</keyword>
<evidence type="ECO:0000313" key="2">
    <source>
        <dbReference type="Proteomes" id="UP001230504"/>
    </source>
</evidence>
<protein>
    <submittedName>
        <fullName evidence="1">Uncharacterized protein</fullName>
    </submittedName>
</protein>
<organism evidence="1 2">
    <name type="scientific">Colletotrichum navitas</name>
    <dbReference type="NCBI Taxonomy" id="681940"/>
    <lineage>
        <taxon>Eukaryota</taxon>
        <taxon>Fungi</taxon>
        <taxon>Dikarya</taxon>
        <taxon>Ascomycota</taxon>
        <taxon>Pezizomycotina</taxon>
        <taxon>Sordariomycetes</taxon>
        <taxon>Hypocreomycetidae</taxon>
        <taxon>Glomerellales</taxon>
        <taxon>Glomerellaceae</taxon>
        <taxon>Colletotrichum</taxon>
        <taxon>Colletotrichum graminicola species complex</taxon>
    </lineage>
</organism>
<dbReference type="GeneID" id="85435659"/>
<comment type="caution">
    <text evidence="1">The sequence shown here is derived from an EMBL/GenBank/DDBJ whole genome shotgun (WGS) entry which is preliminary data.</text>
</comment>
<reference evidence="1" key="1">
    <citation type="submission" date="2021-06" db="EMBL/GenBank/DDBJ databases">
        <title>Comparative genomics, transcriptomics and evolutionary studies reveal genomic signatures of adaptation to plant cell wall in hemibiotrophic fungi.</title>
        <authorList>
            <consortium name="DOE Joint Genome Institute"/>
            <person name="Baroncelli R."/>
            <person name="Diaz J.F."/>
            <person name="Benocci T."/>
            <person name="Peng M."/>
            <person name="Battaglia E."/>
            <person name="Haridas S."/>
            <person name="Andreopoulos W."/>
            <person name="Labutti K."/>
            <person name="Pangilinan J."/>
            <person name="Floch G.L."/>
            <person name="Makela M.R."/>
            <person name="Henrissat B."/>
            <person name="Grigoriev I.V."/>
            <person name="Crouch J.A."/>
            <person name="De Vries R.P."/>
            <person name="Sukno S.A."/>
            <person name="Thon M.R."/>
        </authorList>
    </citation>
    <scope>NUCLEOTIDE SEQUENCE</scope>
    <source>
        <strain evidence="1">CBS 125086</strain>
    </source>
</reference>
<dbReference type="AlphaFoldDB" id="A0AAD8V4Y1"/>
<evidence type="ECO:0000313" key="1">
    <source>
        <dbReference type="EMBL" id="KAK1590912.1"/>
    </source>
</evidence>
<accession>A0AAD8V4Y1</accession>
<proteinExistence type="predicted"/>
<dbReference type="EMBL" id="JAHLJV010000028">
    <property type="protein sequence ID" value="KAK1590912.1"/>
    <property type="molecule type" value="Genomic_DNA"/>
</dbReference>